<evidence type="ECO:0000256" key="2">
    <source>
        <dbReference type="ARBA" id="ARBA00023125"/>
    </source>
</evidence>
<dbReference type="PROSITE" id="PS51257">
    <property type="entry name" value="PROKAR_LIPOPROTEIN"/>
    <property type="match status" value="1"/>
</dbReference>
<feature type="transmembrane region" description="Helical" evidence="4">
    <location>
        <begin position="266"/>
        <end position="286"/>
    </location>
</feature>
<feature type="transmembrane region" description="Helical" evidence="4">
    <location>
        <begin position="99"/>
        <end position="121"/>
    </location>
</feature>
<gene>
    <name evidence="6" type="ORF">SAMN02910314_00638</name>
</gene>
<dbReference type="InterPro" id="IPR000792">
    <property type="entry name" value="Tscrpt_reg_LuxR_C"/>
</dbReference>
<evidence type="ECO:0000313" key="6">
    <source>
        <dbReference type="EMBL" id="SEO60754.1"/>
    </source>
</evidence>
<dbReference type="EMBL" id="FOEC01000003">
    <property type="protein sequence ID" value="SEO60754.1"/>
    <property type="molecule type" value="Genomic_DNA"/>
</dbReference>
<feature type="transmembrane region" description="Helical" evidence="4">
    <location>
        <begin position="207"/>
        <end position="228"/>
    </location>
</feature>
<feature type="transmembrane region" description="Helical" evidence="4">
    <location>
        <begin position="155"/>
        <end position="173"/>
    </location>
</feature>
<keyword evidence="3" id="KW-0804">Transcription</keyword>
<name>A0A172RXE9_9ACTN</name>
<dbReference type="CDD" id="cd06170">
    <property type="entry name" value="LuxR_C_like"/>
    <property type="match status" value="1"/>
</dbReference>
<dbReference type="KEGG" id="ddt:AAY81_03380"/>
<feature type="transmembrane region" description="Helical" evidence="4">
    <location>
        <begin position="349"/>
        <end position="367"/>
    </location>
</feature>
<reference evidence="7" key="1">
    <citation type="submission" date="2016-10" db="EMBL/GenBank/DDBJ databases">
        <authorList>
            <person name="Varghese N."/>
        </authorList>
    </citation>
    <scope>NUCLEOTIDE SEQUENCE [LARGE SCALE GENOMIC DNA]</scope>
    <source>
        <strain evidence="7">DSM 21843</strain>
    </source>
</reference>
<feature type="transmembrane region" description="Helical" evidence="4">
    <location>
        <begin position="234"/>
        <end position="254"/>
    </location>
</feature>
<keyword evidence="7" id="KW-1185">Reference proteome</keyword>
<keyword evidence="4" id="KW-1133">Transmembrane helix</keyword>
<protein>
    <submittedName>
        <fullName evidence="6">Regulatory protein, luxR family</fullName>
    </submittedName>
</protein>
<evidence type="ECO:0000313" key="7">
    <source>
        <dbReference type="Proteomes" id="UP000182975"/>
    </source>
</evidence>
<dbReference type="SUPFAM" id="SSF46894">
    <property type="entry name" value="C-terminal effector domain of the bipartite response regulators"/>
    <property type="match status" value="1"/>
</dbReference>
<keyword evidence="2" id="KW-0238">DNA-binding</keyword>
<evidence type="ECO:0000256" key="4">
    <source>
        <dbReference type="SAM" id="Phobius"/>
    </source>
</evidence>
<dbReference type="AlphaFoldDB" id="A0A172RXE9"/>
<evidence type="ECO:0000256" key="1">
    <source>
        <dbReference type="ARBA" id="ARBA00023015"/>
    </source>
</evidence>
<accession>A0A172RXE9</accession>
<dbReference type="InterPro" id="IPR016032">
    <property type="entry name" value="Sig_transdc_resp-reg_C-effctor"/>
</dbReference>
<organism evidence="6 7">
    <name type="scientific">Denitrobacterium detoxificans</name>
    <dbReference type="NCBI Taxonomy" id="79604"/>
    <lineage>
        <taxon>Bacteria</taxon>
        <taxon>Bacillati</taxon>
        <taxon>Actinomycetota</taxon>
        <taxon>Coriobacteriia</taxon>
        <taxon>Eggerthellales</taxon>
        <taxon>Eggerthellaceae</taxon>
        <taxon>Denitrobacterium</taxon>
    </lineage>
</organism>
<dbReference type="STRING" id="79604.AAY81_03380"/>
<proteinExistence type="predicted"/>
<dbReference type="PANTHER" id="PTHR44688:SF16">
    <property type="entry name" value="DNA-BINDING TRANSCRIPTIONAL ACTIVATOR DEVR_DOSR"/>
    <property type="match status" value="1"/>
</dbReference>
<dbReference type="SMART" id="SM00421">
    <property type="entry name" value="HTH_LUXR"/>
    <property type="match status" value="1"/>
</dbReference>
<feature type="transmembrane region" description="Helical" evidence="4">
    <location>
        <begin position="74"/>
        <end position="93"/>
    </location>
</feature>
<feature type="domain" description="HTH luxR-type" evidence="5">
    <location>
        <begin position="402"/>
        <end position="467"/>
    </location>
</feature>
<dbReference type="RefSeq" id="WP_066661375.1">
    <property type="nucleotide sequence ID" value="NZ_CP011402.1"/>
</dbReference>
<dbReference type="GO" id="GO:0003677">
    <property type="term" value="F:DNA binding"/>
    <property type="evidence" value="ECO:0007669"/>
    <property type="project" value="UniProtKB-KW"/>
</dbReference>
<dbReference type="GO" id="GO:0006355">
    <property type="term" value="P:regulation of DNA-templated transcription"/>
    <property type="evidence" value="ECO:0007669"/>
    <property type="project" value="InterPro"/>
</dbReference>
<dbReference type="InterPro" id="IPR036388">
    <property type="entry name" value="WH-like_DNA-bd_sf"/>
</dbReference>
<keyword evidence="4" id="KW-0472">Membrane</keyword>
<evidence type="ECO:0000256" key="3">
    <source>
        <dbReference type="ARBA" id="ARBA00023163"/>
    </source>
</evidence>
<feature type="transmembrane region" description="Helical" evidence="4">
    <location>
        <begin position="292"/>
        <end position="312"/>
    </location>
</feature>
<dbReference type="Gene3D" id="1.10.10.10">
    <property type="entry name" value="Winged helix-like DNA-binding domain superfamily/Winged helix DNA-binding domain"/>
    <property type="match status" value="1"/>
</dbReference>
<feature type="transmembrane region" description="Helical" evidence="4">
    <location>
        <begin position="319"/>
        <end position="337"/>
    </location>
</feature>
<dbReference type="OrthoDB" id="3177009at2"/>
<dbReference type="Pfam" id="PF00196">
    <property type="entry name" value="GerE"/>
    <property type="match status" value="1"/>
</dbReference>
<dbReference type="PANTHER" id="PTHR44688">
    <property type="entry name" value="DNA-BINDING TRANSCRIPTIONAL ACTIVATOR DEVR_DOSR"/>
    <property type="match status" value="1"/>
</dbReference>
<dbReference type="Proteomes" id="UP000182975">
    <property type="component" value="Unassembled WGS sequence"/>
</dbReference>
<sequence length="480" mass="51822">MAKAVTVNQIRNVPFALALAFACAWMLDPSAAIPAGFASLISFSRYPHLLVTSLTFGLLAAFHRPARTLLSSTSFTVSACALCSLGFLGAWAFSLQTEAPWGFLPFACLCITTLCQASLLISCLKALAGLPLIDCLLTLIAWQLFIGILRALSTLLPPLAISCIAPLVIVFCLTRKSSIALLLENPTDSPASEEEVGKIEPRCFSPFARLLLIYSLIIFTIQTLQGFAPVPVVNVSYFGLFIAIAATSIALVVNGRIVRIKQLYDASLAILELAIIVFAIGVGYSYEIASILLDASYMTFSTFFFAVLCNLCQRRGCDPVLVFSLAYLAEQIAAFLGDAFSGTLGSGVHTLPLVLLAGLGAISFVYLSPLKDRSLERDSNPAKAQCIDPARYYAMLTETCTSVAMQFSLTKREGDVLLLLAQRKTSSQISDDLVVSLATVKTHTHNIYKKLGIHSRQELYLFLGLEAPSCPVKSSTKPTR</sequence>
<dbReference type="PRINTS" id="PR00038">
    <property type="entry name" value="HTHLUXR"/>
</dbReference>
<dbReference type="PROSITE" id="PS50043">
    <property type="entry name" value="HTH_LUXR_2"/>
    <property type="match status" value="1"/>
</dbReference>
<feature type="transmembrane region" description="Helical" evidence="4">
    <location>
        <begin position="128"/>
        <end position="149"/>
    </location>
</feature>
<evidence type="ECO:0000259" key="5">
    <source>
        <dbReference type="PROSITE" id="PS50043"/>
    </source>
</evidence>
<keyword evidence="1" id="KW-0805">Transcription regulation</keyword>
<feature type="transmembrane region" description="Helical" evidence="4">
    <location>
        <begin position="42"/>
        <end position="62"/>
    </location>
</feature>
<keyword evidence="4" id="KW-0812">Transmembrane</keyword>